<dbReference type="Proteomes" id="UP000479190">
    <property type="component" value="Unassembled WGS sequence"/>
</dbReference>
<evidence type="ECO:0000313" key="2">
    <source>
        <dbReference type="EMBL" id="CAB0044488.1"/>
    </source>
</evidence>
<dbReference type="AlphaFoldDB" id="A0A6H5J2Y2"/>
<feature type="compositionally biased region" description="Basic and acidic residues" evidence="1">
    <location>
        <begin position="172"/>
        <end position="183"/>
    </location>
</feature>
<evidence type="ECO:0000313" key="3">
    <source>
        <dbReference type="Proteomes" id="UP000479190"/>
    </source>
</evidence>
<feature type="compositionally biased region" description="Basic and acidic residues" evidence="1">
    <location>
        <begin position="136"/>
        <end position="145"/>
    </location>
</feature>
<gene>
    <name evidence="2" type="ORF">TBRA_LOCUS16076</name>
</gene>
<accession>A0A6H5J2Y2</accession>
<proteinExistence type="predicted"/>
<keyword evidence="3" id="KW-1185">Reference proteome</keyword>
<reference evidence="2 3" key="1">
    <citation type="submission" date="2020-02" db="EMBL/GenBank/DDBJ databases">
        <authorList>
            <person name="Ferguson B K."/>
        </authorList>
    </citation>
    <scope>NUCLEOTIDE SEQUENCE [LARGE SCALE GENOMIC DNA]</scope>
</reference>
<protein>
    <submittedName>
        <fullName evidence="2">Uncharacterized protein</fullName>
    </submittedName>
</protein>
<dbReference type="EMBL" id="CADCXV010001460">
    <property type="protein sequence ID" value="CAB0044488.1"/>
    <property type="molecule type" value="Genomic_DNA"/>
</dbReference>
<evidence type="ECO:0000256" key="1">
    <source>
        <dbReference type="SAM" id="MobiDB-lite"/>
    </source>
</evidence>
<organism evidence="2 3">
    <name type="scientific">Trichogramma brassicae</name>
    <dbReference type="NCBI Taxonomy" id="86971"/>
    <lineage>
        <taxon>Eukaryota</taxon>
        <taxon>Metazoa</taxon>
        <taxon>Ecdysozoa</taxon>
        <taxon>Arthropoda</taxon>
        <taxon>Hexapoda</taxon>
        <taxon>Insecta</taxon>
        <taxon>Pterygota</taxon>
        <taxon>Neoptera</taxon>
        <taxon>Endopterygota</taxon>
        <taxon>Hymenoptera</taxon>
        <taxon>Apocrita</taxon>
        <taxon>Proctotrupomorpha</taxon>
        <taxon>Chalcidoidea</taxon>
        <taxon>Trichogrammatidae</taxon>
        <taxon>Trichogramma</taxon>
    </lineage>
</organism>
<sequence length="402" mass="45150">MFEIARRESLERQIRRILSDIRNVDTGGRVHYHPGTDYVVFQLLLHSLRLLDVARDRGPTPQRGLRRDFQRVLKVLSLDRRRSGVRLCAETAVSNHDPAAAAGKAHRHGGRQYRSSGALETSRKDVSLQLHHQCRVHRDDGDSLRRPSPPAAEHGELQPAHPSHQRHAVPVRGHDQDHPRRAENSQSQFGEAEKGELQFGASVELREKNRGAAVEGRSSIAQRNAADENSPDAKAVSRVDESVGAHVGLFLAHTAADDRRALLGLDAVHLQNDPIDNGRERHHDFHVLPVQLSSLSDSIFHRCRYGFRGGAQARHTTHGFRFCECSIRDDVGRRHVDLLVCKWITNPVTNFTEAALGQKDIHKEEKLRPLTATPEYRARDIVSIHVAVRIVRVRAGQFATVD</sequence>
<name>A0A6H5J2Y2_9HYME</name>
<feature type="region of interest" description="Disordered" evidence="1">
    <location>
        <begin position="98"/>
        <end position="237"/>
    </location>
</feature>